<dbReference type="Pfam" id="PF00872">
    <property type="entry name" value="Transposase_mut"/>
    <property type="match status" value="1"/>
</dbReference>
<sequence length="415" mass="47154">MTDDNVFKLNKPDQDDPLQAVLREGARKMLAAAIEAEVSIFIERNVSLETTEGKAAVVRNGYLPERQIQTGLGGIGVKVPKVRDRSNSGIKFNSSLIPPYLKRTRSIEEFLPWLYLRGISTGDFSETLKHLLGADATGLSAATISRLKQDWEQDYQEWSRRDLSKNRYVYVWADGVYSNVRMDDRLCLLVIIGSDETGRKELLALSDGYRESAASWEEVLTDLKQRGLKMAPKLAIGDGALGFWKAVARLWPETDQQRCWVHKTANIMEKLPKAMQPKVKEALHNIWQAETRKEAYKAFDDCIERFSPKYPGAMNCLAKDKDSMLAFYDYPAENWQHIRTTNPIESVFATVRLRTARTKNCGSRITTLTMAFKLMETAQKKWFRLRGYNLLADVINGVKFVNGIKQTADQKQNAA</sequence>
<evidence type="ECO:0000256" key="6">
    <source>
        <dbReference type="RuleBase" id="RU365089"/>
    </source>
</evidence>
<dbReference type="NCBIfam" id="NF033543">
    <property type="entry name" value="transpos_IS256"/>
    <property type="match status" value="1"/>
</dbReference>
<keyword evidence="4 6" id="KW-0238">DNA-binding</keyword>
<keyword evidence="5 6" id="KW-0233">DNA recombination</keyword>
<evidence type="ECO:0000256" key="1">
    <source>
        <dbReference type="ARBA" id="ARBA00002190"/>
    </source>
</evidence>
<evidence type="ECO:0000256" key="3">
    <source>
        <dbReference type="ARBA" id="ARBA00022578"/>
    </source>
</evidence>
<dbReference type="PANTHER" id="PTHR33217">
    <property type="entry name" value="TRANSPOSASE FOR INSERTION SEQUENCE ELEMENT IS1081"/>
    <property type="match status" value="1"/>
</dbReference>
<evidence type="ECO:0000313" key="7">
    <source>
        <dbReference type="EMBL" id="SEG24630.1"/>
    </source>
</evidence>
<comment type="function">
    <text evidence="1 6">Required for the transposition of the insertion element.</text>
</comment>
<dbReference type="PANTHER" id="PTHR33217:SF9">
    <property type="entry name" value="MUTATOR FAMILY TRANSPOSASE"/>
    <property type="match status" value="1"/>
</dbReference>
<comment type="similarity">
    <text evidence="2 6">Belongs to the transposase mutator family.</text>
</comment>
<reference evidence="7 8" key="1">
    <citation type="submission" date="2016-10" db="EMBL/GenBank/DDBJ databases">
        <authorList>
            <person name="de Groot N.N."/>
        </authorList>
    </citation>
    <scope>NUCLEOTIDE SEQUENCE [LARGE SCALE GENOMIC DNA]</scope>
    <source>
        <strain evidence="7 8">Nm13</strain>
    </source>
</reference>
<dbReference type="GO" id="GO:0004803">
    <property type="term" value="F:transposase activity"/>
    <property type="evidence" value="ECO:0007669"/>
    <property type="project" value="UniProtKB-UniRule"/>
</dbReference>
<name>A0A1H5YLL4_9PROT</name>
<dbReference type="OrthoDB" id="8549055at2"/>
<dbReference type="GO" id="GO:0003677">
    <property type="term" value="F:DNA binding"/>
    <property type="evidence" value="ECO:0007669"/>
    <property type="project" value="UniProtKB-UniRule"/>
</dbReference>
<accession>A0A1H5YLL4</accession>
<proteinExistence type="inferred from homology"/>
<keyword evidence="3 6" id="KW-0815">Transposition</keyword>
<dbReference type="GO" id="GO:0006313">
    <property type="term" value="P:DNA transposition"/>
    <property type="evidence" value="ECO:0007669"/>
    <property type="project" value="UniProtKB-UniRule"/>
</dbReference>
<keyword evidence="6" id="KW-0814">Transposable element</keyword>
<dbReference type="AlphaFoldDB" id="A0A1H5YLL4"/>
<organism evidence="7 8">
    <name type="scientific">Nitrosomonas ureae</name>
    <dbReference type="NCBI Taxonomy" id="44577"/>
    <lineage>
        <taxon>Bacteria</taxon>
        <taxon>Pseudomonadati</taxon>
        <taxon>Pseudomonadota</taxon>
        <taxon>Betaproteobacteria</taxon>
        <taxon>Nitrosomonadales</taxon>
        <taxon>Nitrosomonadaceae</taxon>
        <taxon>Nitrosomonas</taxon>
    </lineage>
</organism>
<gene>
    <name evidence="7" type="ORF">SAMN05216334_1701</name>
</gene>
<evidence type="ECO:0000256" key="2">
    <source>
        <dbReference type="ARBA" id="ARBA00010961"/>
    </source>
</evidence>
<protein>
    <recommendedName>
        <fullName evidence="6">Mutator family transposase</fullName>
    </recommendedName>
</protein>
<evidence type="ECO:0000313" key="8">
    <source>
        <dbReference type="Proteomes" id="UP000236753"/>
    </source>
</evidence>
<dbReference type="Proteomes" id="UP000236753">
    <property type="component" value="Unassembled WGS sequence"/>
</dbReference>
<dbReference type="InterPro" id="IPR001207">
    <property type="entry name" value="Transposase_mutator"/>
</dbReference>
<evidence type="ECO:0000256" key="4">
    <source>
        <dbReference type="ARBA" id="ARBA00023125"/>
    </source>
</evidence>
<evidence type="ECO:0000256" key="5">
    <source>
        <dbReference type="ARBA" id="ARBA00023172"/>
    </source>
</evidence>
<dbReference type="EMBL" id="FNUX01000070">
    <property type="protein sequence ID" value="SEG24630.1"/>
    <property type="molecule type" value="Genomic_DNA"/>
</dbReference>